<evidence type="ECO:0000256" key="3">
    <source>
        <dbReference type="SAM" id="MobiDB-lite"/>
    </source>
</evidence>
<feature type="transmembrane region" description="Helical" evidence="4">
    <location>
        <begin position="68"/>
        <end position="94"/>
    </location>
</feature>
<evidence type="ECO:0000256" key="1">
    <source>
        <dbReference type="ARBA" id="ARBA00004141"/>
    </source>
</evidence>
<dbReference type="Pfam" id="PF07690">
    <property type="entry name" value="MFS_1"/>
    <property type="match status" value="1"/>
</dbReference>
<dbReference type="GO" id="GO:0016020">
    <property type="term" value="C:membrane"/>
    <property type="evidence" value="ECO:0007669"/>
    <property type="project" value="UniProtKB-SubCell"/>
</dbReference>
<keyword evidence="4" id="KW-0812">Transmembrane</keyword>
<feature type="transmembrane region" description="Helical" evidence="4">
    <location>
        <begin position="407"/>
        <end position="427"/>
    </location>
</feature>
<dbReference type="Gene3D" id="1.20.1250.20">
    <property type="entry name" value="MFS general substrate transporter like domains"/>
    <property type="match status" value="2"/>
</dbReference>
<dbReference type="RefSeq" id="XP_018189594.1">
    <property type="nucleotide sequence ID" value="XM_018329762.1"/>
</dbReference>
<dbReference type="InterPro" id="IPR011701">
    <property type="entry name" value="MFS"/>
</dbReference>
<dbReference type="OMA" id="THRIATM"/>
<evidence type="ECO:0000256" key="4">
    <source>
        <dbReference type="SAM" id="Phobius"/>
    </source>
</evidence>
<keyword evidence="4" id="KW-0472">Membrane</keyword>
<dbReference type="Proteomes" id="UP000076632">
    <property type="component" value="Unassembled WGS sequence"/>
</dbReference>
<feature type="transmembrane region" description="Helical" evidence="4">
    <location>
        <begin position="193"/>
        <end position="211"/>
    </location>
</feature>
<sequence>MEEKGENVNAAIPTPGSTDEGFPPPDVGVPAMLQLFGLSVVEITAWGLGYSYGALADYFYNNPPFKGVGYVSAAGMVSNGVLQIALPFIIYYLNFFQTHRIATMWLGCLICTASPIGAAFCKTAPGLLICLGPLNGLGSSMLFAPSIAYVADWFVKRKSGAYGVICGAGGLSGAVLPPIFSISLERYGPKATLIGWGIASFILTASALFCIKGRTPPPPRSKPSLSDFDFITKNPWMLLAFVTAQWVQAIAHYLPSTYLPQIATDYGIHPTKAATLTSLINAATAIGQPLQGMLADYNGFYVPMLISTVGSGVETLAIFANAHVYGVLIVYALLYGATAGGFSVLRPRFAAAILGPDESSSKEKALLIFGILTCFRGIAILVSGFVADALIDPKKSVNKTYGSGGKWRPLIIFTAVAMLVASLAALAKFVDPFRKQKKAAKDAEMSRHHSEDALQA</sequence>
<keyword evidence="4" id="KW-1133">Transmembrane helix</keyword>
<evidence type="ECO:0000313" key="7">
    <source>
        <dbReference type="Proteomes" id="UP000076632"/>
    </source>
</evidence>
<dbReference type="SUPFAM" id="SSF103473">
    <property type="entry name" value="MFS general substrate transporter"/>
    <property type="match status" value="1"/>
</dbReference>
<dbReference type="AlphaFoldDB" id="A0A165HWV7"/>
<evidence type="ECO:0000313" key="6">
    <source>
        <dbReference type="EMBL" id="KZF24039.1"/>
    </source>
</evidence>
<dbReference type="PROSITE" id="PS50850">
    <property type="entry name" value="MFS"/>
    <property type="match status" value="1"/>
</dbReference>
<organism evidence="6 7">
    <name type="scientific">Xylona heveae (strain CBS 132557 / TC161)</name>
    <dbReference type="NCBI Taxonomy" id="1328760"/>
    <lineage>
        <taxon>Eukaryota</taxon>
        <taxon>Fungi</taxon>
        <taxon>Dikarya</taxon>
        <taxon>Ascomycota</taxon>
        <taxon>Pezizomycotina</taxon>
        <taxon>Xylonomycetes</taxon>
        <taxon>Xylonales</taxon>
        <taxon>Xylonaceae</taxon>
        <taxon>Xylona</taxon>
    </lineage>
</organism>
<protein>
    <submittedName>
        <fullName evidence="6">MFS general substrate transporter</fullName>
    </submittedName>
</protein>
<accession>A0A165HWV7</accession>
<dbReference type="PANTHER" id="PTHR11360:SF287">
    <property type="entry name" value="MFS MONOCARBOXYLATE TRANSPORTER"/>
    <property type="match status" value="1"/>
</dbReference>
<evidence type="ECO:0000259" key="5">
    <source>
        <dbReference type="PROSITE" id="PS50850"/>
    </source>
</evidence>
<name>A0A165HWV7_XYLHT</name>
<gene>
    <name evidence="6" type="ORF">L228DRAFT_208514</name>
</gene>
<comment type="subcellular location">
    <subcellularLocation>
        <location evidence="1">Membrane</location>
        <topology evidence="1">Multi-pass membrane protein</topology>
    </subcellularLocation>
</comment>
<dbReference type="InterPro" id="IPR050327">
    <property type="entry name" value="Proton-linked_MCT"/>
</dbReference>
<dbReference type="OrthoDB" id="2213137at2759"/>
<feature type="transmembrane region" description="Helical" evidence="4">
    <location>
        <begin position="366"/>
        <end position="387"/>
    </location>
</feature>
<dbReference type="EMBL" id="KV407456">
    <property type="protein sequence ID" value="KZF24039.1"/>
    <property type="molecule type" value="Genomic_DNA"/>
</dbReference>
<comment type="similarity">
    <text evidence="2">Belongs to the major facilitator superfamily. Monocarboxylate porter (TC 2.A.1.13) family.</text>
</comment>
<dbReference type="InterPro" id="IPR036259">
    <property type="entry name" value="MFS_trans_sf"/>
</dbReference>
<dbReference type="PANTHER" id="PTHR11360">
    <property type="entry name" value="MONOCARBOXYLATE TRANSPORTER"/>
    <property type="match status" value="1"/>
</dbReference>
<feature type="transmembrane region" description="Helical" evidence="4">
    <location>
        <begin position="126"/>
        <end position="150"/>
    </location>
</feature>
<reference evidence="6 7" key="1">
    <citation type="journal article" date="2016" name="Fungal Biol.">
        <title>The genome of Xylona heveae provides a window into fungal endophytism.</title>
        <authorList>
            <person name="Gazis R."/>
            <person name="Kuo A."/>
            <person name="Riley R."/>
            <person name="LaButti K."/>
            <person name="Lipzen A."/>
            <person name="Lin J."/>
            <person name="Amirebrahimi M."/>
            <person name="Hesse C.N."/>
            <person name="Spatafora J.W."/>
            <person name="Henrissat B."/>
            <person name="Hainaut M."/>
            <person name="Grigoriev I.V."/>
            <person name="Hibbett D.S."/>
        </authorList>
    </citation>
    <scope>NUCLEOTIDE SEQUENCE [LARGE SCALE GENOMIC DNA]</scope>
    <source>
        <strain evidence="6 7">TC161</strain>
    </source>
</reference>
<feature type="transmembrane region" description="Helical" evidence="4">
    <location>
        <begin position="300"/>
        <end position="319"/>
    </location>
</feature>
<feature type="domain" description="Major facilitator superfamily (MFS) profile" evidence="5">
    <location>
        <begin position="237"/>
        <end position="456"/>
    </location>
</feature>
<dbReference type="GeneID" id="28894899"/>
<feature type="transmembrane region" description="Helical" evidence="4">
    <location>
        <begin position="325"/>
        <end position="345"/>
    </location>
</feature>
<dbReference type="InterPro" id="IPR020846">
    <property type="entry name" value="MFS_dom"/>
</dbReference>
<feature type="region of interest" description="Disordered" evidence="3">
    <location>
        <begin position="1"/>
        <end position="23"/>
    </location>
</feature>
<keyword evidence="7" id="KW-1185">Reference proteome</keyword>
<feature type="transmembrane region" description="Helical" evidence="4">
    <location>
        <begin position="101"/>
        <end position="120"/>
    </location>
</feature>
<proteinExistence type="inferred from homology"/>
<feature type="transmembrane region" description="Helical" evidence="4">
    <location>
        <begin position="162"/>
        <end position="181"/>
    </location>
</feature>
<dbReference type="GO" id="GO:0022857">
    <property type="term" value="F:transmembrane transporter activity"/>
    <property type="evidence" value="ECO:0007669"/>
    <property type="project" value="InterPro"/>
</dbReference>
<dbReference type="InParanoid" id="A0A165HWV7"/>
<evidence type="ECO:0000256" key="2">
    <source>
        <dbReference type="ARBA" id="ARBA00006727"/>
    </source>
</evidence>